<dbReference type="EMBL" id="MFDZ01000040">
    <property type="protein sequence ID" value="OGE77600.1"/>
    <property type="molecule type" value="Genomic_DNA"/>
</dbReference>
<reference evidence="2 3" key="1">
    <citation type="journal article" date="2016" name="Nat. Commun.">
        <title>Thousands of microbial genomes shed light on interconnected biogeochemical processes in an aquifer system.</title>
        <authorList>
            <person name="Anantharaman K."/>
            <person name="Brown C.T."/>
            <person name="Hug L.A."/>
            <person name="Sharon I."/>
            <person name="Castelle C.J."/>
            <person name="Probst A.J."/>
            <person name="Thomas B.C."/>
            <person name="Singh A."/>
            <person name="Wilkins M.J."/>
            <person name="Karaoz U."/>
            <person name="Brodie E.L."/>
            <person name="Williams K.H."/>
            <person name="Hubbard S.S."/>
            <person name="Banfield J.F."/>
        </authorList>
    </citation>
    <scope>NUCLEOTIDE SEQUENCE [LARGE SCALE GENOMIC DNA]</scope>
</reference>
<gene>
    <name evidence="2" type="ORF">A3J19_04425</name>
</gene>
<organism evidence="2 3">
    <name type="scientific">Candidatus Daviesbacteria bacterium RIFCSPLOWO2_02_FULL_41_8</name>
    <dbReference type="NCBI Taxonomy" id="1797798"/>
    <lineage>
        <taxon>Bacteria</taxon>
        <taxon>Candidatus Daviesiibacteriota</taxon>
    </lineage>
</organism>
<dbReference type="Gene3D" id="3.40.50.150">
    <property type="entry name" value="Vaccinia Virus protein VP39"/>
    <property type="match status" value="1"/>
</dbReference>
<comment type="caution">
    <text evidence="2">The sequence shown here is derived from an EMBL/GenBank/DDBJ whole genome shotgun (WGS) entry which is preliminary data.</text>
</comment>
<dbReference type="GO" id="GO:0008757">
    <property type="term" value="F:S-adenosylmethionine-dependent methyltransferase activity"/>
    <property type="evidence" value="ECO:0007669"/>
    <property type="project" value="InterPro"/>
</dbReference>
<sequence>MKTANKIHSTHTHGSPESWNEVYEDLDLSYSEKADTQGKLFELVKIGFLNEIFPKPPAKMLEVGCGSAFVSLFFAKRGYETHCLDINKFILKISEKNFKAEGIKGKFIAGNAEKLPFPDNQFDIVTSFGLLEHFENPQTAISEMVRVLKPGGLFFADIVPDRFSCQTIGNVFNSFVVLIYWLLKGKPALGLAKALRNFKPAYFENSFSWQEYKKMIEKTKLKEIQVRGNRPFPRLTLPKSLDRIYTLILKSTIFIWKKFDRRDNLISKTWGAGLWFWGYKSKG</sequence>
<protein>
    <recommendedName>
        <fullName evidence="1">Methyltransferase type 11 domain-containing protein</fullName>
    </recommendedName>
</protein>
<dbReference type="PANTHER" id="PTHR43591">
    <property type="entry name" value="METHYLTRANSFERASE"/>
    <property type="match status" value="1"/>
</dbReference>
<evidence type="ECO:0000313" key="3">
    <source>
        <dbReference type="Proteomes" id="UP000176578"/>
    </source>
</evidence>
<accession>A0A1F5NJL8</accession>
<dbReference type="Proteomes" id="UP000176578">
    <property type="component" value="Unassembled WGS sequence"/>
</dbReference>
<name>A0A1F5NJL8_9BACT</name>
<dbReference type="InterPro" id="IPR029063">
    <property type="entry name" value="SAM-dependent_MTases_sf"/>
</dbReference>
<dbReference type="InterPro" id="IPR013216">
    <property type="entry name" value="Methyltransf_11"/>
</dbReference>
<proteinExistence type="predicted"/>
<dbReference type="CDD" id="cd02440">
    <property type="entry name" value="AdoMet_MTases"/>
    <property type="match status" value="1"/>
</dbReference>
<evidence type="ECO:0000259" key="1">
    <source>
        <dbReference type="Pfam" id="PF08241"/>
    </source>
</evidence>
<dbReference type="Pfam" id="PF08241">
    <property type="entry name" value="Methyltransf_11"/>
    <property type="match status" value="1"/>
</dbReference>
<dbReference type="SUPFAM" id="SSF53335">
    <property type="entry name" value="S-adenosyl-L-methionine-dependent methyltransferases"/>
    <property type="match status" value="1"/>
</dbReference>
<feature type="domain" description="Methyltransferase type 11" evidence="1">
    <location>
        <begin position="61"/>
        <end position="155"/>
    </location>
</feature>
<evidence type="ECO:0000313" key="2">
    <source>
        <dbReference type="EMBL" id="OGE77600.1"/>
    </source>
</evidence>
<dbReference type="AlphaFoldDB" id="A0A1F5NJL8"/>